<dbReference type="PANTHER" id="PTHR24186:SF50">
    <property type="entry name" value="ANKYRIN REPEAT-CONTAINING PROTEIN ITN1-LIKE ISOFORM X1"/>
    <property type="match status" value="1"/>
</dbReference>
<protein>
    <submittedName>
        <fullName evidence="9">Ankyrin repeat-containing protein At2g01680-like</fullName>
    </submittedName>
</protein>
<evidence type="ECO:0000256" key="4">
    <source>
        <dbReference type="ARBA" id="ARBA00022989"/>
    </source>
</evidence>
<evidence type="ECO:0000313" key="9">
    <source>
        <dbReference type="RefSeq" id="XP_015894875.1"/>
    </source>
</evidence>
<keyword evidence="4" id="KW-1133">Transmembrane helix</keyword>
<keyword evidence="3" id="KW-0677">Repeat</keyword>
<name>A0A6P4B814_ZIZJJ</name>
<evidence type="ECO:0000256" key="1">
    <source>
        <dbReference type="ARBA" id="ARBA00004141"/>
    </source>
</evidence>
<evidence type="ECO:0000256" key="6">
    <source>
        <dbReference type="ARBA" id="ARBA00023136"/>
    </source>
</evidence>
<organism evidence="8 9">
    <name type="scientific">Ziziphus jujuba</name>
    <name type="common">Chinese jujube</name>
    <name type="synonym">Ziziphus sativa</name>
    <dbReference type="NCBI Taxonomy" id="326968"/>
    <lineage>
        <taxon>Eukaryota</taxon>
        <taxon>Viridiplantae</taxon>
        <taxon>Streptophyta</taxon>
        <taxon>Embryophyta</taxon>
        <taxon>Tracheophyta</taxon>
        <taxon>Spermatophyta</taxon>
        <taxon>Magnoliopsida</taxon>
        <taxon>eudicotyledons</taxon>
        <taxon>Gunneridae</taxon>
        <taxon>Pentapetalae</taxon>
        <taxon>rosids</taxon>
        <taxon>fabids</taxon>
        <taxon>Rosales</taxon>
        <taxon>Rhamnaceae</taxon>
        <taxon>Paliureae</taxon>
        <taxon>Ziziphus</taxon>
    </lineage>
</organism>
<dbReference type="SUPFAM" id="SSF48403">
    <property type="entry name" value="Ankyrin repeat"/>
    <property type="match status" value="1"/>
</dbReference>
<dbReference type="InterPro" id="IPR002110">
    <property type="entry name" value="Ankyrin_rpt"/>
</dbReference>
<dbReference type="Pfam" id="PF00023">
    <property type="entry name" value="Ank"/>
    <property type="match status" value="1"/>
</dbReference>
<reference evidence="9" key="1">
    <citation type="submission" date="2025-08" db="UniProtKB">
        <authorList>
            <consortium name="RefSeq"/>
        </authorList>
    </citation>
    <scope>IDENTIFICATION</scope>
    <source>
        <tissue evidence="9">Seedling</tissue>
    </source>
</reference>
<keyword evidence="6" id="KW-0472">Membrane</keyword>
<evidence type="ECO:0000256" key="2">
    <source>
        <dbReference type="ARBA" id="ARBA00022692"/>
    </source>
</evidence>
<keyword evidence="5" id="KW-0040">ANK repeat</keyword>
<dbReference type="InterPro" id="IPR036770">
    <property type="entry name" value="Ankyrin_rpt-contain_sf"/>
</dbReference>
<gene>
    <name evidence="9" type="primary">LOC107428801</name>
</gene>
<keyword evidence="8" id="KW-1185">Reference proteome</keyword>
<evidence type="ECO:0000256" key="5">
    <source>
        <dbReference type="ARBA" id="ARBA00023043"/>
    </source>
</evidence>
<evidence type="ECO:0000259" key="7">
    <source>
        <dbReference type="Pfam" id="PF13962"/>
    </source>
</evidence>
<dbReference type="InParanoid" id="A0A6P4B814"/>
<dbReference type="GO" id="GO:0005886">
    <property type="term" value="C:plasma membrane"/>
    <property type="evidence" value="ECO:0007669"/>
    <property type="project" value="TreeGrafter"/>
</dbReference>
<dbReference type="PANTHER" id="PTHR24186">
    <property type="entry name" value="PROTEIN PHOSPHATASE 1 REGULATORY SUBUNIT"/>
    <property type="match status" value="1"/>
</dbReference>
<sequence length="237" mass="26778">MSVLHIAAKKGYVDVVSVLINSCPEVCELLDNNSRMALHIAVENRQEVVVNSLLKSLIFQDLINEQDKKGNTALRLAAIQGHFIILKMLTDDSKINKGATNNDKKTFVDIILSNKQLKDIEIDIQIEQAEIDEKKKQKNEAGGLKELDEEMVVSEEEETYKYTLKFENKLRDFSAINLVIAKIIAKTTFAAALTKPGGYNEKGLPVLRGRKQFEQTSSPRWCWKAKPLQLRKISSSF</sequence>
<dbReference type="Gene3D" id="1.25.40.20">
    <property type="entry name" value="Ankyrin repeat-containing domain"/>
    <property type="match status" value="1"/>
</dbReference>
<comment type="subcellular location">
    <subcellularLocation>
        <location evidence="1">Membrane</location>
        <topology evidence="1">Multi-pass membrane protein</topology>
    </subcellularLocation>
</comment>
<dbReference type="Proteomes" id="UP001652623">
    <property type="component" value="Chromosome 12"/>
</dbReference>
<feature type="domain" description="PGG" evidence="7">
    <location>
        <begin position="169"/>
        <end position="214"/>
    </location>
</feature>
<dbReference type="RefSeq" id="XP_015894875.1">
    <property type="nucleotide sequence ID" value="XM_016039389.1"/>
</dbReference>
<dbReference type="SMART" id="SM00248">
    <property type="entry name" value="ANK"/>
    <property type="match status" value="3"/>
</dbReference>
<dbReference type="AlphaFoldDB" id="A0A6P4B814"/>
<dbReference type="Pfam" id="PF12796">
    <property type="entry name" value="Ank_2"/>
    <property type="match status" value="1"/>
</dbReference>
<dbReference type="KEGG" id="zju:107428801"/>
<dbReference type="Pfam" id="PF13962">
    <property type="entry name" value="PGG"/>
    <property type="match status" value="1"/>
</dbReference>
<keyword evidence="2" id="KW-0812">Transmembrane</keyword>
<evidence type="ECO:0000313" key="8">
    <source>
        <dbReference type="Proteomes" id="UP001652623"/>
    </source>
</evidence>
<proteinExistence type="predicted"/>
<dbReference type="InterPro" id="IPR026961">
    <property type="entry name" value="PGG_dom"/>
</dbReference>
<dbReference type="GeneID" id="107428801"/>
<accession>A0A6P4B814</accession>
<evidence type="ECO:0000256" key="3">
    <source>
        <dbReference type="ARBA" id="ARBA00022737"/>
    </source>
</evidence>